<dbReference type="GO" id="GO:0008173">
    <property type="term" value="F:RNA methyltransferase activity"/>
    <property type="evidence" value="ECO:0007669"/>
    <property type="project" value="InterPro"/>
</dbReference>
<feature type="region of interest" description="Disordered" evidence="7">
    <location>
        <begin position="243"/>
        <end position="267"/>
    </location>
</feature>
<dbReference type="CDD" id="cd02440">
    <property type="entry name" value="AdoMet_MTases"/>
    <property type="match status" value="1"/>
</dbReference>
<dbReference type="KEGG" id="bbes:BESB_071050"/>
<dbReference type="InterPro" id="IPR023267">
    <property type="entry name" value="RCMT"/>
</dbReference>
<reference evidence="9 10" key="1">
    <citation type="submission" date="2017-09" db="EMBL/GenBank/DDBJ databases">
        <title>Genome sequencing of Besnoitia besnoiti strain Bb-Ger1.</title>
        <authorList>
            <person name="Schares G."/>
            <person name="Venepally P."/>
            <person name="Lorenzi H.A."/>
        </authorList>
    </citation>
    <scope>NUCLEOTIDE SEQUENCE [LARGE SCALE GENOMIC DNA]</scope>
    <source>
        <strain evidence="9 10">Bb-Ger1</strain>
    </source>
</reference>
<keyword evidence="2 6" id="KW-0489">Methyltransferase</keyword>
<evidence type="ECO:0000256" key="5">
    <source>
        <dbReference type="ARBA" id="ARBA00022884"/>
    </source>
</evidence>
<dbReference type="SUPFAM" id="SSF53335">
    <property type="entry name" value="S-adenosyl-L-methionine-dependent methyltransferases"/>
    <property type="match status" value="1"/>
</dbReference>
<feature type="binding site" evidence="6">
    <location>
        <position position="497"/>
    </location>
    <ligand>
        <name>S-adenosyl-L-methionine</name>
        <dbReference type="ChEBI" id="CHEBI:59789"/>
    </ligand>
</feature>
<feature type="domain" description="SAM-dependent MTase RsmB/NOP-type" evidence="8">
    <location>
        <begin position="320"/>
        <end position="620"/>
    </location>
</feature>
<feature type="compositionally biased region" description="Basic and acidic residues" evidence="7">
    <location>
        <begin position="243"/>
        <end position="258"/>
    </location>
</feature>
<dbReference type="OrthoDB" id="427002at2759"/>
<evidence type="ECO:0000256" key="4">
    <source>
        <dbReference type="ARBA" id="ARBA00022691"/>
    </source>
</evidence>
<dbReference type="GO" id="GO:0003723">
    <property type="term" value="F:RNA binding"/>
    <property type="evidence" value="ECO:0007669"/>
    <property type="project" value="UniProtKB-UniRule"/>
</dbReference>
<dbReference type="RefSeq" id="XP_029217962.1">
    <property type="nucleotide sequence ID" value="XM_029365478.1"/>
</dbReference>
<evidence type="ECO:0000256" key="3">
    <source>
        <dbReference type="ARBA" id="ARBA00022679"/>
    </source>
</evidence>
<comment type="similarity">
    <text evidence="1 6">Belongs to the class I-like SAM-binding methyltransferase superfamily. RsmB/NOP family.</text>
</comment>
<dbReference type="InterPro" id="IPR015947">
    <property type="entry name" value="PUA-like_sf"/>
</dbReference>
<evidence type="ECO:0000313" key="9">
    <source>
        <dbReference type="EMBL" id="PFH33953.1"/>
    </source>
</evidence>
<dbReference type="STRING" id="94643.A0A2A9ME57"/>
<feature type="binding site" evidence="6">
    <location>
        <position position="466"/>
    </location>
    <ligand>
        <name>S-adenosyl-L-methionine</name>
        <dbReference type="ChEBI" id="CHEBI:59789"/>
    </ligand>
</feature>
<keyword evidence="4 6" id="KW-0949">S-adenosyl-L-methionine</keyword>
<dbReference type="PROSITE" id="PS50890">
    <property type="entry name" value="PUA"/>
    <property type="match status" value="1"/>
</dbReference>
<protein>
    <submittedName>
        <fullName evidence="9">NOL1/NOP2/sun family protein</fullName>
    </submittedName>
</protein>
<feature type="region of interest" description="Disordered" evidence="7">
    <location>
        <begin position="298"/>
        <end position="324"/>
    </location>
</feature>
<proteinExistence type="inferred from homology"/>
<dbReference type="InterPro" id="IPR049560">
    <property type="entry name" value="MeTrfase_RsmB-F_NOP2_cat"/>
</dbReference>
<evidence type="ECO:0000256" key="2">
    <source>
        <dbReference type="ARBA" id="ARBA00022603"/>
    </source>
</evidence>
<dbReference type="InterPro" id="IPR001678">
    <property type="entry name" value="MeTrfase_RsmB-F_NOP2_dom"/>
</dbReference>
<dbReference type="SUPFAM" id="SSF88697">
    <property type="entry name" value="PUA domain-like"/>
    <property type="match status" value="1"/>
</dbReference>
<keyword evidence="5 6" id="KW-0694">RNA-binding</keyword>
<dbReference type="GeneID" id="40312031"/>
<dbReference type="Proteomes" id="UP000224006">
    <property type="component" value="Unassembled WGS sequence"/>
</dbReference>
<evidence type="ECO:0000256" key="6">
    <source>
        <dbReference type="PROSITE-ProRule" id="PRU01023"/>
    </source>
</evidence>
<keyword evidence="10" id="KW-1185">Reference proteome</keyword>
<dbReference type="Pfam" id="PF01189">
    <property type="entry name" value="Methyltr_RsmB-F"/>
    <property type="match status" value="1"/>
</dbReference>
<organism evidence="9 10">
    <name type="scientific">Besnoitia besnoiti</name>
    <name type="common">Apicomplexan protozoan</name>
    <dbReference type="NCBI Taxonomy" id="94643"/>
    <lineage>
        <taxon>Eukaryota</taxon>
        <taxon>Sar</taxon>
        <taxon>Alveolata</taxon>
        <taxon>Apicomplexa</taxon>
        <taxon>Conoidasida</taxon>
        <taxon>Coccidia</taxon>
        <taxon>Eucoccidiorida</taxon>
        <taxon>Eimeriorina</taxon>
        <taxon>Sarcocystidae</taxon>
        <taxon>Besnoitia</taxon>
    </lineage>
</organism>
<comment type="caution">
    <text evidence="9">The sequence shown here is derived from an EMBL/GenBank/DDBJ whole genome shotgun (WGS) entry which is preliminary data.</text>
</comment>
<evidence type="ECO:0000256" key="7">
    <source>
        <dbReference type="SAM" id="MobiDB-lite"/>
    </source>
</evidence>
<feature type="binding site" evidence="6">
    <location>
        <position position="438"/>
    </location>
    <ligand>
        <name>S-adenosyl-L-methionine</name>
        <dbReference type="ChEBI" id="CHEBI:59789"/>
    </ligand>
</feature>
<dbReference type="InterPro" id="IPR018314">
    <property type="entry name" value="RsmB/NOL1/NOP2-like_CS"/>
</dbReference>
<dbReference type="AlphaFoldDB" id="A0A2A9ME57"/>
<name>A0A2A9ME57_BESBE</name>
<keyword evidence="3 6" id="KW-0808">Transferase</keyword>
<dbReference type="PRINTS" id="PR02008">
    <property type="entry name" value="RCMTFAMILY"/>
</dbReference>
<dbReference type="PROSITE" id="PS51686">
    <property type="entry name" value="SAM_MT_RSMB_NOP"/>
    <property type="match status" value="1"/>
</dbReference>
<evidence type="ECO:0000259" key="8">
    <source>
        <dbReference type="PROSITE" id="PS51686"/>
    </source>
</evidence>
<evidence type="ECO:0000313" key="10">
    <source>
        <dbReference type="Proteomes" id="UP000224006"/>
    </source>
</evidence>
<accession>A0A2A9ME57</accession>
<dbReference type="EMBL" id="NWUJ01000007">
    <property type="protein sequence ID" value="PFH33953.1"/>
    <property type="molecule type" value="Genomic_DNA"/>
</dbReference>
<dbReference type="GO" id="GO:0001510">
    <property type="term" value="P:RNA methylation"/>
    <property type="evidence" value="ECO:0007669"/>
    <property type="project" value="InterPro"/>
</dbReference>
<evidence type="ECO:0000256" key="1">
    <source>
        <dbReference type="ARBA" id="ARBA00007494"/>
    </source>
</evidence>
<dbReference type="PANTHER" id="PTHR22807">
    <property type="entry name" value="NOP2 YEAST -RELATED NOL1/NOP2/FMU SUN DOMAIN-CONTAINING"/>
    <property type="match status" value="1"/>
</dbReference>
<feature type="compositionally biased region" description="Basic and acidic residues" evidence="7">
    <location>
        <begin position="298"/>
        <end position="309"/>
    </location>
</feature>
<gene>
    <name evidence="9" type="ORF">BESB_071050</name>
</gene>
<dbReference type="PANTHER" id="PTHR22807:SF34">
    <property type="entry name" value="TRNA (CYTOSINE(72)-C(5))-METHYLTRANSFERASE NSUN6"/>
    <property type="match status" value="1"/>
</dbReference>
<feature type="active site" description="Nucleophile" evidence="6">
    <location>
        <position position="548"/>
    </location>
</feature>
<dbReference type="VEuPathDB" id="ToxoDB:BESB_071050"/>
<feature type="binding site" evidence="6">
    <location>
        <begin position="414"/>
        <end position="420"/>
    </location>
    <ligand>
        <name>S-adenosyl-L-methionine</name>
        <dbReference type="ChEBI" id="CHEBI:59789"/>
    </ligand>
</feature>
<dbReference type="Gene3D" id="3.40.50.150">
    <property type="entry name" value="Vaccinia Virus protein VP39"/>
    <property type="match status" value="1"/>
</dbReference>
<sequence length="627" mass="67232">MAFPASSTSVRHLLDSSVYSLLKASWPSPLPSGRSVDWVLDQLLVPPPVTTLRVNAVGPQAVEEAIVTAEEFFRPRAVRRHPLLDDVLIISHEACRPPERAAATPGVAESISETQLGAAGSRGGECRLILSEDGGKSLNRGTHCRGCPEAGDAAAVARAQQAAHDRGSEGCTAVHTNGETLPRDGMQDRQQSGKYPLILVDRRCGQAVLRGAHVFSAGVLASEPHLRVGAVVEVYTLPRRLRQPEPPEGCHRAQRADTRNSVSPPSPTCGCGGDCRLAQHREPRQHLQLARERQSGENLRELKCTRGTEPESSEAGDSGTYHNDDWGLSSILRGTYLRASLPERVRRSGLFCGRGILHQNLGEVYAKKEGVAIEMEGAIDLSSLPSCLVAQNLPSIVVGHVLAPQPGEKVLDMCAAPGGKTLHLATLMKGQGWIVAVERSKTRTQKLRRFLASSPHAAIVEAVCGDSAKATWKSARIQKEAVCGQCLDGYFDRVLADVPCTALGLRPRIDFEGLDAAAVLSAAAYQREFLATGCRLLKTGGTLVYSTCSISKEENEGNVAWALAHLPLVLEPAAPFVGSRTVECVDAATRLLSAADAEKLQRFCPSADSIGFFIAKFRKTTVQSSVI</sequence>
<dbReference type="InterPro" id="IPR029063">
    <property type="entry name" value="SAM-dependent_MTases_sf"/>
</dbReference>
<dbReference type="PROSITE" id="PS01153">
    <property type="entry name" value="NOL1_NOP2_SUN"/>
    <property type="match status" value="1"/>
</dbReference>